<comment type="subunit">
    <text evidence="3">Homodimer.</text>
</comment>
<dbReference type="PROSITE" id="PS51186">
    <property type="entry name" value="GNAT"/>
    <property type="match status" value="1"/>
</dbReference>
<comment type="subcellular location">
    <subcellularLocation>
        <location evidence="1">Endomembrane system</location>
        <topology evidence="1">Peripheral membrane protein</topology>
    </subcellularLocation>
    <subcellularLocation>
        <location evidence="2">Endoplasmic reticulum membrane</location>
    </subcellularLocation>
</comment>
<dbReference type="SUPFAM" id="SSF55729">
    <property type="entry name" value="Acyl-CoA N-acyltransferases (Nat)"/>
    <property type="match status" value="1"/>
</dbReference>
<proteinExistence type="inferred from homology"/>
<gene>
    <name evidence="10" type="ORF">FISHEDRAFT_35896</name>
</gene>
<evidence type="ECO:0000313" key="10">
    <source>
        <dbReference type="EMBL" id="KIY52126.1"/>
    </source>
</evidence>
<evidence type="ECO:0000259" key="9">
    <source>
        <dbReference type="PROSITE" id="PS51186"/>
    </source>
</evidence>
<organism evidence="10 11">
    <name type="scientific">Fistulina hepatica ATCC 64428</name>
    <dbReference type="NCBI Taxonomy" id="1128425"/>
    <lineage>
        <taxon>Eukaryota</taxon>
        <taxon>Fungi</taxon>
        <taxon>Dikarya</taxon>
        <taxon>Basidiomycota</taxon>
        <taxon>Agaricomycotina</taxon>
        <taxon>Agaricomycetes</taxon>
        <taxon>Agaricomycetidae</taxon>
        <taxon>Agaricales</taxon>
        <taxon>Fistulinaceae</taxon>
        <taxon>Fistulina</taxon>
    </lineage>
</organism>
<dbReference type="PANTHER" id="PTHR13355:SF11">
    <property type="entry name" value="GLUCOSAMINE 6-PHOSPHATE N-ACETYLTRANSFERASE"/>
    <property type="match status" value="1"/>
</dbReference>
<dbReference type="EC" id="2.3.1.4" evidence="8"/>
<accession>A0A0D7ALD9</accession>
<evidence type="ECO:0000256" key="6">
    <source>
        <dbReference type="ARBA" id="ARBA00023136"/>
    </source>
</evidence>
<evidence type="ECO:0000256" key="7">
    <source>
        <dbReference type="ARBA" id="ARBA00023315"/>
    </source>
</evidence>
<comment type="catalytic activity">
    <reaction evidence="8">
        <text>D-glucosamine 6-phosphate + acetyl-CoA = N-acetyl-D-glucosamine 6-phosphate + CoA + H(+)</text>
        <dbReference type="Rhea" id="RHEA:10292"/>
        <dbReference type="ChEBI" id="CHEBI:15378"/>
        <dbReference type="ChEBI" id="CHEBI:57287"/>
        <dbReference type="ChEBI" id="CHEBI:57288"/>
        <dbReference type="ChEBI" id="CHEBI:57513"/>
        <dbReference type="ChEBI" id="CHEBI:58725"/>
        <dbReference type="EC" id="2.3.1.4"/>
    </reaction>
</comment>
<evidence type="ECO:0000256" key="3">
    <source>
        <dbReference type="ARBA" id="ARBA00011738"/>
    </source>
</evidence>
<keyword evidence="5" id="KW-0256">Endoplasmic reticulum</keyword>
<dbReference type="AlphaFoldDB" id="A0A0D7ALD9"/>
<sequence>MNTSKFTPDDALDLLFSPELISPEAKSLLHPQLHLRPLASTDYRRGYLHVLSVLTIVTDPGEEAWMRRFNLMRTGPPAYYPIVIVDKNTDQVVAAGTVFIEHKFLRGLASVGHIEDIAVDAKQQGKKLGLRIIQALTYISENSGCYKTILNCSDKNIPFYQKCGYEKRENEMVCFIF</sequence>
<dbReference type="GO" id="GO:0004343">
    <property type="term" value="F:glucosamine 6-phosphate N-acetyltransferase activity"/>
    <property type="evidence" value="ECO:0007669"/>
    <property type="project" value="UniProtKB-UniRule"/>
</dbReference>
<dbReference type="UniPathway" id="UPA00113">
    <property type="reaction ID" value="UER00529"/>
</dbReference>
<evidence type="ECO:0000256" key="1">
    <source>
        <dbReference type="ARBA" id="ARBA00004184"/>
    </source>
</evidence>
<keyword evidence="7 8" id="KW-0012">Acyltransferase</keyword>
<dbReference type="InterPro" id="IPR000182">
    <property type="entry name" value="GNAT_dom"/>
</dbReference>
<protein>
    <recommendedName>
        <fullName evidence="8">Glucosamine 6-phosphate N-acetyltransferase</fullName>
        <ecNumber evidence="8">2.3.1.4</ecNumber>
    </recommendedName>
</protein>
<feature type="domain" description="N-acetyltransferase" evidence="9">
    <location>
        <begin position="33"/>
        <end position="177"/>
    </location>
</feature>
<dbReference type="InterPro" id="IPR039143">
    <property type="entry name" value="GNPNAT1-like"/>
</dbReference>
<reference evidence="10 11" key="1">
    <citation type="journal article" date="2015" name="Fungal Genet. Biol.">
        <title>Evolution of novel wood decay mechanisms in Agaricales revealed by the genome sequences of Fistulina hepatica and Cylindrobasidium torrendii.</title>
        <authorList>
            <person name="Floudas D."/>
            <person name="Held B.W."/>
            <person name="Riley R."/>
            <person name="Nagy L.G."/>
            <person name="Koehler G."/>
            <person name="Ransdell A.S."/>
            <person name="Younus H."/>
            <person name="Chow J."/>
            <person name="Chiniquy J."/>
            <person name="Lipzen A."/>
            <person name="Tritt A."/>
            <person name="Sun H."/>
            <person name="Haridas S."/>
            <person name="LaButti K."/>
            <person name="Ohm R.A."/>
            <person name="Kues U."/>
            <person name="Blanchette R.A."/>
            <person name="Grigoriev I.V."/>
            <person name="Minto R.E."/>
            <person name="Hibbett D.S."/>
        </authorList>
    </citation>
    <scope>NUCLEOTIDE SEQUENCE [LARGE SCALE GENOMIC DNA]</scope>
    <source>
        <strain evidence="10 11">ATCC 64428</strain>
    </source>
</reference>
<evidence type="ECO:0000313" key="11">
    <source>
        <dbReference type="Proteomes" id="UP000054144"/>
    </source>
</evidence>
<comment type="similarity">
    <text evidence="8">Belongs to the acetyltransferase family. GNA1 subfamily.</text>
</comment>
<evidence type="ECO:0000256" key="4">
    <source>
        <dbReference type="ARBA" id="ARBA00022679"/>
    </source>
</evidence>
<dbReference type="FunFam" id="3.40.630.30:FF:000048">
    <property type="entry name" value="Glucosamine 6-phosphate N-acetyltransferase"/>
    <property type="match status" value="1"/>
</dbReference>
<dbReference type="GO" id="GO:0005789">
    <property type="term" value="C:endoplasmic reticulum membrane"/>
    <property type="evidence" value="ECO:0007669"/>
    <property type="project" value="UniProtKB-SubCell"/>
</dbReference>
<evidence type="ECO:0000256" key="8">
    <source>
        <dbReference type="RuleBase" id="RU365086"/>
    </source>
</evidence>
<evidence type="ECO:0000256" key="2">
    <source>
        <dbReference type="ARBA" id="ARBA00004586"/>
    </source>
</evidence>
<name>A0A0D7ALD9_9AGAR</name>
<dbReference type="InterPro" id="IPR016181">
    <property type="entry name" value="Acyl_CoA_acyltransferase"/>
</dbReference>
<dbReference type="PANTHER" id="PTHR13355">
    <property type="entry name" value="GLUCOSAMINE 6-PHOSPHATE N-ACETYLTRANSFERASE"/>
    <property type="match status" value="1"/>
</dbReference>
<dbReference type="Pfam" id="PF00583">
    <property type="entry name" value="Acetyltransf_1"/>
    <property type="match status" value="1"/>
</dbReference>
<dbReference type="EMBL" id="KN881645">
    <property type="protein sequence ID" value="KIY52126.1"/>
    <property type="molecule type" value="Genomic_DNA"/>
</dbReference>
<dbReference type="OrthoDB" id="10039976at2759"/>
<keyword evidence="4 8" id="KW-0808">Transferase</keyword>
<comment type="pathway">
    <text evidence="8">Nucleotide-sugar biosynthesis; UDP-N-acetyl-alpha-D-glucosamine biosynthesis; N-acetyl-alpha-D-glucosamine 1-phosphate from alpha-D-glucosamine 6-phosphate (route I): step 1/2.</text>
</comment>
<dbReference type="GO" id="GO:0006048">
    <property type="term" value="P:UDP-N-acetylglucosamine biosynthetic process"/>
    <property type="evidence" value="ECO:0007669"/>
    <property type="project" value="UniProtKB-UniRule"/>
</dbReference>
<dbReference type="Proteomes" id="UP000054144">
    <property type="component" value="Unassembled WGS sequence"/>
</dbReference>
<evidence type="ECO:0000256" key="5">
    <source>
        <dbReference type="ARBA" id="ARBA00022824"/>
    </source>
</evidence>
<keyword evidence="6" id="KW-0472">Membrane</keyword>
<keyword evidence="11" id="KW-1185">Reference proteome</keyword>
<dbReference type="Gene3D" id="3.40.630.30">
    <property type="match status" value="1"/>
</dbReference>